<evidence type="ECO:0000313" key="2">
    <source>
        <dbReference type="EMBL" id="RZS82746.1"/>
    </source>
</evidence>
<dbReference type="Proteomes" id="UP000293638">
    <property type="component" value="Unassembled WGS sequence"/>
</dbReference>
<dbReference type="Gene3D" id="3.40.50.720">
    <property type="entry name" value="NAD(P)-binding Rossmann-like Domain"/>
    <property type="match status" value="1"/>
</dbReference>
<dbReference type="Pfam" id="PF01370">
    <property type="entry name" value="Epimerase"/>
    <property type="match status" value="1"/>
</dbReference>
<proteinExistence type="predicted"/>
<dbReference type="SUPFAM" id="SSF51735">
    <property type="entry name" value="NAD(P)-binding Rossmann-fold domains"/>
    <property type="match status" value="1"/>
</dbReference>
<protein>
    <submittedName>
        <fullName evidence="2">Nucleoside-diphosphate-sugar epimerase</fullName>
    </submittedName>
</protein>
<dbReference type="PANTHER" id="PTHR48079">
    <property type="entry name" value="PROTEIN YEEZ"/>
    <property type="match status" value="1"/>
</dbReference>
<dbReference type="AlphaFoldDB" id="A0A4Q7NH22"/>
<accession>A0A4Q7NH22</accession>
<dbReference type="InterPro" id="IPR051783">
    <property type="entry name" value="NAD(P)-dependent_oxidoreduct"/>
</dbReference>
<dbReference type="PANTHER" id="PTHR48079:SF6">
    <property type="entry name" value="NAD(P)-BINDING DOMAIN-CONTAINING PROTEIN-RELATED"/>
    <property type="match status" value="1"/>
</dbReference>
<dbReference type="EMBL" id="SGXD01000004">
    <property type="protein sequence ID" value="RZS82746.1"/>
    <property type="molecule type" value="Genomic_DNA"/>
</dbReference>
<evidence type="ECO:0000313" key="3">
    <source>
        <dbReference type="Proteomes" id="UP000293638"/>
    </source>
</evidence>
<feature type="domain" description="NAD-dependent epimerase/dehydratase" evidence="1">
    <location>
        <begin position="3"/>
        <end position="242"/>
    </location>
</feature>
<organism evidence="2 3">
    <name type="scientific">Motilibacter rhizosphaerae</name>
    <dbReference type="NCBI Taxonomy" id="598652"/>
    <lineage>
        <taxon>Bacteria</taxon>
        <taxon>Bacillati</taxon>
        <taxon>Actinomycetota</taxon>
        <taxon>Actinomycetes</taxon>
        <taxon>Motilibacterales</taxon>
        <taxon>Motilibacteraceae</taxon>
        <taxon>Motilibacter</taxon>
    </lineage>
</organism>
<sequence>MRVVVTGASGNVGTALLRALARERPEWRVTGIARRPPHPEAGPPYDRVRWVSLDLASPDAVSGLRYALEGADAVVHLAWAIQPSHQPAVMAAVNLDGTRHVVEAVLAAGVPHLVHASSLGTYAPVPRGRTPKPRVDESWPATGVPASLYSRHKAVAERLLDGVEGPVVARIRPGLVLQPVAGSEIGRYFLGPLAAGIRLARAGLPVVPLPREMVADAVHADDVADALVRILDQRAGGAFNLAAEDPLSPPVIAEALRARWVPVPYTVLRGVLSASWYARVQPTDTGWLDLARAVPLLDTGRARSELGWAPRHTAREALLALTAAMSAGRGGRSPVLEPRADQGTS</sequence>
<name>A0A4Q7NH22_9ACTN</name>
<reference evidence="2 3" key="1">
    <citation type="submission" date="2019-02" db="EMBL/GenBank/DDBJ databases">
        <title>Genomic Encyclopedia of Type Strains, Phase IV (KMG-IV): sequencing the most valuable type-strain genomes for metagenomic binning, comparative biology and taxonomic classification.</title>
        <authorList>
            <person name="Goeker M."/>
        </authorList>
    </citation>
    <scope>NUCLEOTIDE SEQUENCE [LARGE SCALE GENOMIC DNA]</scope>
    <source>
        <strain evidence="2 3">DSM 45622</strain>
    </source>
</reference>
<dbReference type="RefSeq" id="WP_130493895.1">
    <property type="nucleotide sequence ID" value="NZ_SGXD01000004.1"/>
</dbReference>
<comment type="caution">
    <text evidence="2">The sequence shown here is derived from an EMBL/GenBank/DDBJ whole genome shotgun (WGS) entry which is preliminary data.</text>
</comment>
<keyword evidence="3" id="KW-1185">Reference proteome</keyword>
<gene>
    <name evidence="2" type="ORF">EV189_3141</name>
</gene>
<dbReference type="GO" id="GO:0004029">
    <property type="term" value="F:aldehyde dehydrogenase (NAD+) activity"/>
    <property type="evidence" value="ECO:0007669"/>
    <property type="project" value="TreeGrafter"/>
</dbReference>
<dbReference type="GO" id="GO:0005737">
    <property type="term" value="C:cytoplasm"/>
    <property type="evidence" value="ECO:0007669"/>
    <property type="project" value="TreeGrafter"/>
</dbReference>
<evidence type="ECO:0000259" key="1">
    <source>
        <dbReference type="Pfam" id="PF01370"/>
    </source>
</evidence>
<dbReference type="OrthoDB" id="3338687at2"/>
<dbReference type="InterPro" id="IPR036291">
    <property type="entry name" value="NAD(P)-bd_dom_sf"/>
</dbReference>
<dbReference type="InterPro" id="IPR001509">
    <property type="entry name" value="Epimerase_deHydtase"/>
</dbReference>